<dbReference type="Gene3D" id="1.10.1740.10">
    <property type="match status" value="1"/>
</dbReference>
<reference evidence="2 3" key="1">
    <citation type="submission" date="2016-10" db="EMBL/GenBank/DDBJ databases">
        <authorList>
            <person name="Varghese N."/>
            <person name="Submissions S."/>
        </authorList>
    </citation>
    <scope>NUCLEOTIDE SEQUENCE [LARGE SCALE GENOMIC DNA]</scope>
    <source>
        <strain evidence="2 3">CGMCC 1.7734</strain>
    </source>
</reference>
<dbReference type="InterPro" id="IPR013325">
    <property type="entry name" value="RNA_pol_sigma_r2"/>
</dbReference>
<keyword evidence="3" id="KW-1185">Reference proteome</keyword>
<dbReference type="NCBIfam" id="TIGR02937">
    <property type="entry name" value="sigma70-ECF"/>
    <property type="match status" value="1"/>
</dbReference>
<organism evidence="2 3">
    <name type="scientific">Virgibacillus subterraneus</name>
    <dbReference type="NCBI Taxonomy" id="621109"/>
    <lineage>
        <taxon>Bacteria</taxon>
        <taxon>Bacillati</taxon>
        <taxon>Bacillota</taxon>
        <taxon>Bacilli</taxon>
        <taxon>Bacillales</taxon>
        <taxon>Bacillaceae</taxon>
        <taxon>Virgibacillus</taxon>
    </lineage>
</organism>
<comment type="caution">
    <text evidence="2">The sequence shown here is derived from an EMBL/GenBank/DDBJ whole genome shotgun (WGS) entry which is preliminary data.</text>
</comment>
<dbReference type="InterPro" id="IPR007627">
    <property type="entry name" value="RNA_pol_sigma70_r2"/>
</dbReference>
<accession>A0A1H9AQR5</accession>
<name>A0A1H9AQR5_9BACI</name>
<proteinExistence type="predicted"/>
<dbReference type="InterPro" id="IPR014284">
    <property type="entry name" value="RNA_pol_sigma-70_dom"/>
</dbReference>
<dbReference type="InterPro" id="IPR013324">
    <property type="entry name" value="RNA_pol_sigma_r3/r4-like"/>
</dbReference>
<dbReference type="InterPro" id="IPR036388">
    <property type="entry name" value="WH-like_DNA-bd_sf"/>
</dbReference>
<dbReference type="SUPFAM" id="SSF88946">
    <property type="entry name" value="Sigma2 domain of RNA polymerase sigma factors"/>
    <property type="match status" value="1"/>
</dbReference>
<dbReference type="Gene3D" id="1.10.10.10">
    <property type="entry name" value="Winged helix-like DNA-binding domain superfamily/Winged helix DNA-binding domain"/>
    <property type="match status" value="1"/>
</dbReference>
<dbReference type="SUPFAM" id="SSF88659">
    <property type="entry name" value="Sigma3 and sigma4 domains of RNA polymerase sigma factors"/>
    <property type="match status" value="1"/>
</dbReference>
<evidence type="ECO:0000259" key="1">
    <source>
        <dbReference type="Pfam" id="PF04542"/>
    </source>
</evidence>
<feature type="domain" description="RNA polymerase sigma-70 region 2" evidence="1">
    <location>
        <begin position="13"/>
        <end position="79"/>
    </location>
</feature>
<gene>
    <name evidence="2" type="ORF">SAMN05216232_0892</name>
</gene>
<evidence type="ECO:0000313" key="2">
    <source>
        <dbReference type="EMBL" id="SEP78871.1"/>
    </source>
</evidence>
<dbReference type="RefSeq" id="WP_092502554.1">
    <property type="nucleotide sequence ID" value="NZ_FOEH01000001.1"/>
</dbReference>
<dbReference type="EMBL" id="FOEH01000001">
    <property type="protein sequence ID" value="SEP78871.1"/>
    <property type="molecule type" value="Genomic_DNA"/>
</dbReference>
<evidence type="ECO:0000313" key="3">
    <source>
        <dbReference type="Proteomes" id="UP000198733"/>
    </source>
</evidence>
<dbReference type="Pfam" id="PF04542">
    <property type="entry name" value="Sigma70_r2"/>
    <property type="match status" value="1"/>
</dbReference>
<sequence>MTEKVSMTFEEIFEQNEKRIHYHMLKLGINDPHREFYVEGLYAMWMAYKKYDPDKGPLATYFNYTIRNRLIDMLRTKTREDNNEQKVNQKEVCEVDNGNSCGTTKLPIFDPNGITIKDNTFWESVKSKLSENQWKWVQFFIIEGMSMQEIAQQEGVSIDAVKSWGREVRKKLKDEGKQLECLYNPS</sequence>
<dbReference type="Proteomes" id="UP000198733">
    <property type="component" value="Unassembled WGS sequence"/>
</dbReference>
<protein>
    <submittedName>
        <fullName evidence="2">RNA polymerase sigma factor, sigma-70 family</fullName>
    </submittedName>
</protein>